<dbReference type="InterPro" id="IPR014008">
    <property type="entry name" value="Cbl_synth_MTase_CbiT"/>
</dbReference>
<protein>
    <submittedName>
        <fullName evidence="7">Precorrin-6Y C5,15-methyltransferase (Decarboxylating)</fullName>
    </submittedName>
</protein>
<dbReference type="OrthoDB" id="9787825at2"/>
<dbReference type="PANTHER" id="PTHR43182">
    <property type="entry name" value="COBALT-PRECORRIN-6B C(15)-METHYLTRANSFERASE (DECARBOXYLATING)"/>
    <property type="match status" value="1"/>
</dbReference>
<dbReference type="InterPro" id="IPR029063">
    <property type="entry name" value="SAM-dependent_MTases_sf"/>
</dbReference>
<dbReference type="RefSeq" id="WP_093450239.1">
    <property type="nucleotide sequence ID" value="NZ_FNZG01000002.1"/>
</dbReference>
<dbReference type="CDD" id="cd11644">
    <property type="entry name" value="Precorrin-6Y-MT"/>
    <property type="match status" value="1"/>
</dbReference>
<dbReference type="GO" id="GO:0008276">
    <property type="term" value="F:protein methyltransferase activity"/>
    <property type="evidence" value="ECO:0007669"/>
    <property type="project" value="InterPro"/>
</dbReference>
<dbReference type="Gene3D" id="3.40.1010.10">
    <property type="entry name" value="Cobalt-precorrin-4 Transmethylase, Domain 1"/>
    <property type="match status" value="1"/>
</dbReference>
<evidence type="ECO:0000256" key="1">
    <source>
        <dbReference type="ARBA" id="ARBA00004953"/>
    </source>
</evidence>
<dbReference type="UniPathway" id="UPA00148"/>
<evidence type="ECO:0000256" key="4">
    <source>
        <dbReference type="ARBA" id="ARBA00022679"/>
    </source>
</evidence>
<sequence length="400" mass="42972">MSTPWLHIVGIGEDGMDGLTPATRAVVEAAEVIIGGDRHHALSDTVTAERIAWPSPFDALIELLTSHRGRRVVVLATGDPLWFSVGARIGRSIPADEILYHPQLSAFQLASARMGWSMADLETLTVHGRPVEQMIAFIQPDARLLILTTGAETPGQIARFLVERGFGQSRMAVLANMGGEKELRFDGLAESWDHDVPAFNTLAVECIAAPEAALMPRVPGLADDLFVSDGTMTKREVRAVTLAKLMPMRGALLWDVGTGCGSVAVEWMRGARYARATGIEPRADRRDMAARNALALGVPGLRLVEGTAPEAFAGLERPDAVFIGGGLSEAVFDAAWAQLKPLGRLVANAVTIESEQAMLALRKKHGGELAKIQVARAEAVGRLSGWKPAMAVTQWSLVKR</sequence>
<dbReference type="InterPro" id="IPR012818">
    <property type="entry name" value="CbiE"/>
</dbReference>
<dbReference type="NCBIfam" id="TIGR02469">
    <property type="entry name" value="CbiT"/>
    <property type="match status" value="1"/>
</dbReference>
<dbReference type="PANTHER" id="PTHR43182:SF1">
    <property type="entry name" value="COBALT-PRECORRIN-7 C(5)-METHYLTRANSFERASE"/>
    <property type="match status" value="1"/>
</dbReference>
<dbReference type="GO" id="GO:0009236">
    <property type="term" value="P:cobalamin biosynthetic process"/>
    <property type="evidence" value="ECO:0007669"/>
    <property type="project" value="UniProtKB-UniPathway"/>
</dbReference>
<dbReference type="GO" id="GO:0032259">
    <property type="term" value="P:methylation"/>
    <property type="evidence" value="ECO:0007669"/>
    <property type="project" value="UniProtKB-KW"/>
</dbReference>
<keyword evidence="3 7" id="KW-0489">Methyltransferase</keyword>
<dbReference type="InterPro" id="IPR006365">
    <property type="entry name" value="Cbl_synth_CobL"/>
</dbReference>
<keyword evidence="8" id="KW-1185">Reference proteome</keyword>
<feature type="domain" description="Tetrapyrrole methylase" evidence="6">
    <location>
        <begin position="6"/>
        <end position="188"/>
    </location>
</feature>
<evidence type="ECO:0000256" key="5">
    <source>
        <dbReference type="ARBA" id="ARBA00022691"/>
    </source>
</evidence>
<comment type="pathway">
    <text evidence="1">Cofactor biosynthesis; adenosylcobalamin biosynthesis.</text>
</comment>
<keyword evidence="4 7" id="KW-0808">Transferase</keyword>
<evidence type="ECO:0000313" key="7">
    <source>
        <dbReference type="EMBL" id="SFC34125.1"/>
    </source>
</evidence>
<accession>A0A1I1IDE6</accession>
<dbReference type="InterPro" id="IPR035996">
    <property type="entry name" value="4pyrrol_Methylase_sf"/>
</dbReference>
<keyword evidence="2" id="KW-0169">Cobalamin biosynthesis</keyword>
<name>A0A1I1IDE6_9RHOB</name>
<dbReference type="EMBL" id="FOLX01000001">
    <property type="protein sequence ID" value="SFC34125.1"/>
    <property type="molecule type" value="Genomic_DNA"/>
</dbReference>
<dbReference type="SUPFAM" id="SSF53335">
    <property type="entry name" value="S-adenosyl-L-methionine-dependent methyltransferases"/>
    <property type="match status" value="1"/>
</dbReference>
<dbReference type="InterPro" id="IPR050714">
    <property type="entry name" value="Cobalamin_biosynth_MTase"/>
</dbReference>
<evidence type="ECO:0000313" key="8">
    <source>
        <dbReference type="Proteomes" id="UP000231644"/>
    </source>
</evidence>
<dbReference type="AlphaFoldDB" id="A0A1I1IDE6"/>
<dbReference type="STRING" id="517719.SAMN05421762_0610"/>
<keyword evidence="5" id="KW-0949">S-adenosyl-L-methionine</keyword>
<dbReference type="InterPro" id="IPR000878">
    <property type="entry name" value="4pyrrol_Mease"/>
</dbReference>
<evidence type="ECO:0000256" key="2">
    <source>
        <dbReference type="ARBA" id="ARBA00022573"/>
    </source>
</evidence>
<dbReference type="SUPFAM" id="SSF53790">
    <property type="entry name" value="Tetrapyrrole methylase"/>
    <property type="match status" value="1"/>
</dbReference>
<dbReference type="PIRSF" id="PIRSF036428">
    <property type="entry name" value="CobL"/>
    <property type="match status" value="1"/>
</dbReference>
<dbReference type="Gene3D" id="3.40.50.150">
    <property type="entry name" value="Vaccinia Virus protein VP39"/>
    <property type="match status" value="1"/>
</dbReference>
<evidence type="ECO:0000256" key="3">
    <source>
        <dbReference type="ARBA" id="ARBA00022603"/>
    </source>
</evidence>
<dbReference type="NCBIfam" id="TIGR02467">
    <property type="entry name" value="CbiE"/>
    <property type="match status" value="1"/>
</dbReference>
<organism evidence="7 8">
    <name type="scientific">Pseudooceanicola nitratireducens</name>
    <dbReference type="NCBI Taxonomy" id="517719"/>
    <lineage>
        <taxon>Bacteria</taxon>
        <taxon>Pseudomonadati</taxon>
        <taxon>Pseudomonadota</taxon>
        <taxon>Alphaproteobacteria</taxon>
        <taxon>Rhodobacterales</taxon>
        <taxon>Paracoccaceae</taxon>
        <taxon>Pseudooceanicola</taxon>
    </lineage>
</organism>
<dbReference type="Proteomes" id="UP000231644">
    <property type="component" value="Unassembled WGS sequence"/>
</dbReference>
<dbReference type="InterPro" id="IPR014777">
    <property type="entry name" value="4pyrrole_Mease_sub1"/>
</dbReference>
<dbReference type="Pfam" id="PF00590">
    <property type="entry name" value="TP_methylase"/>
    <property type="match status" value="1"/>
</dbReference>
<gene>
    <name evidence="7" type="ORF">SAMN05421762_0610</name>
</gene>
<evidence type="ECO:0000259" key="6">
    <source>
        <dbReference type="Pfam" id="PF00590"/>
    </source>
</evidence>
<reference evidence="7 8" key="1">
    <citation type="submission" date="2016-10" db="EMBL/GenBank/DDBJ databases">
        <authorList>
            <person name="de Groot N.N."/>
        </authorList>
    </citation>
    <scope>NUCLEOTIDE SEQUENCE [LARGE SCALE GENOMIC DNA]</scope>
    <source>
        <strain evidence="7 8">DSM 29619</strain>
    </source>
</reference>
<proteinExistence type="predicted"/>